<evidence type="ECO:0000256" key="1">
    <source>
        <dbReference type="SAM" id="Phobius"/>
    </source>
</evidence>
<protein>
    <recommendedName>
        <fullName evidence="4">Transmembrane protein</fullName>
    </recommendedName>
</protein>
<evidence type="ECO:0000313" key="2">
    <source>
        <dbReference type="EMBL" id="PWN36346.1"/>
    </source>
</evidence>
<keyword evidence="1" id="KW-0812">Transmembrane</keyword>
<organism evidence="2 3">
    <name type="scientific">Meira miltonrushii</name>
    <dbReference type="NCBI Taxonomy" id="1280837"/>
    <lineage>
        <taxon>Eukaryota</taxon>
        <taxon>Fungi</taxon>
        <taxon>Dikarya</taxon>
        <taxon>Basidiomycota</taxon>
        <taxon>Ustilaginomycotina</taxon>
        <taxon>Exobasidiomycetes</taxon>
        <taxon>Exobasidiales</taxon>
        <taxon>Brachybasidiaceae</taxon>
        <taxon>Meira</taxon>
    </lineage>
</organism>
<gene>
    <name evidence="2" type="ORF">FA14DRAFT_123163</name>
</gene>
<dbReference type="AlphaFoldDB" id="A0A316VFP7"/>
<keyword evidence="1" id="KW-1133">Transmembrane helix</keyword>
<name>A0A316VFP7_9BASI</name>
<dbReference type="Proteomes" id="UP000245771">
    <property type="component" value="Unassembled WGS sequence"/>
</dbReference>
<reference evidence="2 3" key="1">
    <citation type="journal article" date="2018" name="Mol. Biol. Evol.">
        <title>Broad Genomic Sampling Reveals a Smut Pathogenic Ancestry of the Fungal Clade Ustilaginomycotina.</title>
        <authorList>
            <person name="Kijpornyongpan T."/>
            <person name="Mondo S.J."/>
            <person name="Barry K."/>
            <person name="Sandor L."/>
            <person name="Lee J."/>
            <person name="Lipzen A."/>
            <person name="Pangilinan J."/>
            <person name="LaButti K."/>
            <person name="Hainaut M."/>
            <person name="Henrissat B."/>
            <person name="Grigoriev I.V."/>
            <person name="Spatafora J.W."/>
            <person name="Aime M.C."/>
        </authorList>
    </citation>
    <scope>NUCLEOTIDE SEQUENCE [LARGE SCALE GENOMIC DNA]</scope>
    <source>
        <strain evidence="2 3">MCA 3882</strain>
    </source>
</reference>
<feature type="non-terminal residue" evidence="2">
    <location>
        <position position="264"/>
    </location>
</feature>
<keyword evidence="3" id="KW-1185">Reference proteome</keyword>
<feature type="transmembrane region" description="Helical" evidence="1">
    <location>
        <begin position="91"/>
        <end position="109"/>
    </location>
</feature>
<dbReference type="GeneID" id="37018334"/>
<dbReference type="InParanoid" id="A0A316VFP7"/>
<feature type="transmembrane region" description="Helical" evidence="1">
    <location>
        <begin position="236"/>
        <end position="257"/>
    </location>
</feature>
<dbReference type="EMBL" id="KZ819603">
    <property type="protein sequence ID" value="PWN36346.1"/>
    <property type="molecule type" value="Genomic_DNA"/>
</dbReference>
<feature type="transmembrane region" description="Helical" evidence="1">
    <location>
        <begin position="57"/>
        <end position="79"/>
    </location>
</feature>
<evidence type="ECO:0008006" key="4">
    <source>
        <dbReference type="Google" id="ProtNLM"/>
    </source>
</evidence>
<evidence type="ECO:0000313" key="3">
    <source>
        <dbReference type="Proteomes" id="UP000245771"/>
    </source>
</evidence>
<feature type="transmembrane region" description="Helical" evidence="1">
    <location>
        <begin position="206"/>
        <end position="230"/>
    </location>
</feature>
<proteinExistence type="predicted"/>
<dbReference type="RefSeq" id="XP_025356648.1">
    <property type="nucleotide sequence ID" value="XM_025496553.1"/>
</dbReference>
<feature type="transmembrane region" description="Helical" evidence="1">
    <location>
        <begin position="121"/>
        <end position="140"/>
    </location>
</feature>
<feature type="transmembrane region" description="Helical" evidence="1">
    <location>
        <begin position="12"/>
        <end position="36"/>
    </location>
</feature>
<feature type="transmembrane region" description="Helical" evidence="1">
    <location>
        <begin position="172"/>
        <end position="194"/>
    </location>
</feature>
<dbReference type="OrthoDB" id="3197626at2759"/>
<keyword evidence="1" id="KW-0472">Membrane</keyword>
<accession>A0A316VFP7</accession>
<sequence length="264" mass="29247">MVNQGYWASPVVTAHCVEVAKFLFGISIGFFFYDVFLSAKFDWSILTGKRQRRWPQLAYFACKFLLFCYFIVNFVVLYAVKEINCTATLEMIEMLMGFCVICSSILLACRTVCVYEGPAQVLVSFTLGILTCGLGAAWMANVTAVSVSWIPGGGAAWTEGGCVWTAVRDDYWVKYVCTIIFDGIVLFLTIFGLVQMSGPSHIGAVLLRQGIVYFILTFIANLMITILTLLKLSPTMALILAIPQTTVCVLCACRLYINLADEAR</sequence>